<evidence type="ECO:0000313" key="12">
    <source>
        <dbReference type="RefSeq" id="XP_006034646.1"/>
    </source>
</evidence>
<dbReference type="PANTHER" id="PTHR11691:SF73">
    <property type="entry name" value="INTERFERON BETA"/>
    <property type="match status" value="1"/>
</dbReference>
<keyword evidence="4 9" id="KW-0202">Cytokine</keyword>
<dbReference type="PANTHER" id="PTHR11691">
    <property type="entry name" value="TYPE I INTERFERON"/>
    <property type="match status" value="1"/>
</dbReference>
<evidence type="ECO:0000256" key="1">
    <source>
        <dbReference type="ARBA" id="ARBA00002718"/>
    </source>
</evidence>
<dbReference type="GeneID" id="102375321"/>
<name>A0A1U7SBF8_ALLSI</name>
<dbReference type="STRING" id="38654.A0A1U7SBF8"/>
<dbReference type="AlphaFoldDB" id="A0A1U7SBF8"/>
<feature type="chain" id="PRO_5010558246" evidence="10">
    <location>
        <begin position="19"/>
        <end position="196"/>
    </location>
</feature>
<dbReference type="Pfam" id="PF00143">
    <property type="entry name" value="Interferon"/>
    <property type="match status" value="1"/>
</dbReference>
<proteinExistence type="inferred from homology"/>
<evidence type="ECO:0000256" key="2">
    <source>
        <dbReference type="ARBA" id="ARBA00004613"/>
    </source>
</evidence>
<evidence type="ECO:0000256" key="4">
    <source>
        <dbReference type="ARBA" id="ARBA00022514"/>
    </source>
</evidence>
<evidence type="ECO:0000256" key="6">
    <source>
        <dbReference type="ARBA" id="ARBA00022729"/>
    </source>
</evidence>
<evidence type="ECO:0000313" key="11">
    <source>
        <dbReference type="Proteomes" id="UP000189705"/>
    </source>
</evidence>
<sequence>MRLLKFFLALLLFKVSSSLHCNSLASNQNKVNKDGLDFLDKMRRNLSPQCLSERLDLKTKDIFKIELSQKDNAKAAIQELLKAIFYVLSNNLTQTTWQESSTEKFKNGLHWQIENLETCLDAEREKGERSPGKYNPLVTRLKLKRYFQAIDNFLKEKQYSQCAWEIISVELSRCFQFIDKLTKKLSTSTNVMKTSE</sequence>
<comment type="similarity">
    <text evidence="3 9">Belongs to the alpha/beta interferon family.</text>
</comment>
<dbReference type="InterPro" id="IPR009079">
    <property type="entry name" value="4_helix_cytokine-like_core"/>
</dbReference>
<evidence type="ECO:0000256" key="3">
    <source>
        <dbReference type="ARBA" id="ARBA00011033"/>
    </source>
</evidence>
<evidence type="ECO:0000256" key="5">
    <source>
        <dbReference type="ARBA" id="ARBA00022525"/>
    </source>
</evidence>
<accession>A0A1U7SBF8</accession>
<dbReference type="OrthoDB" id="8922121at2759"/>
<dbReference type="GO" id="GO:0005125">
    <property type="term" value="F:cytokine activity"/>
    <property type="evidence" value="ECO:0007669"/>
    <property type="project" value="UniProtKB-KW"/>
</dbReference>
<dbReference type="InterPro" id="IPR000471">
    <property type="entry name" value="Interferon_alpha/beta/delta"/>
</dbReference>
<evidence type="ECO:0000256" key="8">
    <source>
        <dbReference type="ARBA" id="ARBA00023157"/>
    </source>
</evidence>
<dbReference type="Gene3D" id="1.20.1250.10">
    <property type="match status" value="1"/>
</dbReference>
<dbReference type="Proteomes" id="UP000189705">
    <property type="component" value="Unplaced"/>
</dbReference>
<comment type="subcellular location">
    <subcellularLocation>
        <location evidence="2">Secreted</location>
    </subcellularLocation>
</comment>
<dbReference type="RefSeq" id="XP_006034646.1">
    <property type="nucleotide sequence ID" value="XM_006034584.3"/>
</dbReference>
<dbReference type="GO" id="GO:0005126">
    <property type="term" value="F:cytokine receptor binding"/>
    <property type="evidence" value="ECO:0007669"/>
    <property type="project" value="InterPro"/>
</dbReference>
<dbReference type="SMART" id="SM00076">
    <property type="entry name" value="IFabd"/>
    <property type="match status" value="1"/>
</dbReference>
<evidence type="ECO:0000256" key="7">
    <source>
        <dbReference type="ARBA" id="ARBA00023118"/>
    </source>
</evidence>
<keyword evidence="11" id="KW-1185">Reference proteome</keyword>
<evidence type="ECO:0000256" key="10">
    <source>
        <dbReference type="SAM" id="SignalP"/>
    </source>
</evidence>
<feature type="signal peptide" evidence="10">
    <location>
        <begin position="1"/>
        <end position="18"/>
    </location>
</feature>
<keyword evidence="8" id="KW-1015">Disulfide bond</keyword>
<comment type="function">
    <text evidence="1">Has antiviral activities.</text>
</comment>
<dbReference type="eggNOG" id="ENOG502SQGR">
    <property type="taxonomic scope" value="Eukaryota"/>
</dbReference>
<keyword evidence="7 9" id="KW-0051">Antiviral defense</keyword>
<gene>
    <name evidence="12" type="primary">LOC102375321</name>
</gene>
<organism evidence="11 12">
    <name type="scientific">Alligator sinensis</name>
    <name type="common">Chinese alligator</name>
    <dbReference type="NCBI Taxonomy" id="38654"/>
    <lineage>
        <taxon>Eukaryota</taxon>
        <taxon>Metazoa</taxon>
        <taxon>Chordata</taxon>
        <taxon>Craniata</taxon>
        <taxon>Vertebrata</taxon>
        <taxon>Euteleostomi</taxon>
        <taxon>Archelosauria</taxon>
        <taxon>Archosauria</taxon>
        <taxon>Crocodylia</taxon>
        <taxon>Alligatoridae</taxon>
        <taxon>Alligatorinae</taxon>
        <taxon>Alligator</taxon>
    </lineage>
</organism>
<dbReference type="GO" id="GO:0006955">
    <property type="term" value="P:immune response"/>
    <property type="evidence" value="ECO:0007669"/>
    <property type="project" value="UniProtKB-ARBA"/>
</dbReference>
<dbReference type="PRINTS" id="PR00266">
    <property type="entry name" value="INTERFERONAB"/>
</dbReference>
<dbReference type="SUPFAM" id="SSF47266">
    <property type="entry name" value="4-helical cytokines"/>
    <property type="match status" value="1"/>
</dbReference>
<protein>
    <submittedName>
        <fullName evidence="12">Interferon epsilon-like</fullName>
    </submittedName>
</protein>
<keyword evidence="6 10" id="KW-0732">Signal</keyword>
<reference evidence="12" key="1">
    <citation type="submission" date="2025-08" db="UniProtKB">
        <authorList>
            <consortium name="RefSeq"/>
        </authorList>
    </citation>
    <scope>IDENTIFICATION</scope>
</reference>
<dbReference type="InParanoid" id="A0A1U7SBF8"/>
<dbReference type="GO" id="GO:0051607">
    <property type="term" value="P:defense response to virus"/>
    <property type="evidence" value="ECO:0007669"/>
    <property type="project" value="UniProtKB-KW"/>
</dbReference>
<keyword evidence="5" id="KW-0964">Secreted</keyword>
<dbReference type="GO" id="GO:0005615">
    <property type="term" value="C:extracellular space"/>
    <property type="evidence" value="ECO:0007669"/>
    <property type="project" value="UniProtKB-KW"/>
</dbReference>
<dbReference type="KEGG" id="asn:102375321"/>
<evidence type="ECO:0000256" key="9">
    <source>
        <dbReference type="RuleBase" id="RU000436"/>
    </source>
</evidence>